<feature type="region of interest" description="Disordered" evidence="1">
    <location>
        <begin position="204"/>
        <end position="225"/>
    </location>
</feature>
<protein>
    <submittedName>
        <fullName evidence="2">Uncharacterized protein</fullName>
    </submittedName>
</protein>
<feature type="region of interest" description="Disordered" evidence="1">
    <location>
        <begin position="1"/>
        <end position="51"/>
    </location>
</feature>
<feature type="compositionally biased region" description="Low complexity" evidence="1">
    <location>
        <begin position="259"/>
        <end position="268"/>
    </location>
</feature>
<accession>A0A836LHS4</accession>
<dbReference type="RefSeq" id="XP_067756890.1">
    <property type="nucleotide sequence ID" value="XM_067901624.1"/>
</dbReference>
<reference evidence="2 3" key="1">
    <citation type="submission" date="2021-02" db="EMBL/GenBank/DDBJ databases">
        <title>Porcisia hertigi Genome sequencing and assembly.</title>
        <authorList>
            <person name="Almutairi H."/>
            <person name="Gatherer D."/>
        </authorList>
    </citation>
    <scope>NUCLEOTIDE SEQUENCE [LARGE SCALE GENOMIC DNA]</scope>
    <source>
        <strain evidence="2 3">C119</strain>
    </source>
</reference>
<dbReference type="OrthoDB" id="264384at2759"/>
<dbReference type="EMBL" id="JAFJZO010000024">
    <property type="protein sequence ID" value="KAG5503528.1"/>
    <property type="molecule type" value="Genomic_DNA"/>
</dbReference>
<feature type="region of interest" description="Disordered" evidence="1">
    <location>
        <begin position="330"/>
        <end position="350"/>
    </location>
</feature>
<comment type="caution">
    <text evidence="2">The sequence shown here is derived from an EMBL/GenBank/DDBJ whole genome shotgun (WGS) entry which is preliminary data.</text>
</comment>
<dbReference type="KEGG" id="phet:94291701"/>
<dbReference type="AlphaFoldDB" id="A0A836LHS4"/>
<dbReference type="GeneID" id="94291701"/>
<keyword evidence="3" id="KW-1185">Reference proteome</keyword>
<feature type="region of interest" description="Disordered" evidence="1">
    <location>
        <begin position="362"/>
        <end position="386"/>
    </location>
</feature>
<evidence type="ECO:0000256" key="1">
    <source>
        <dbReference type="SAM" id="MobiDB-lite"/>
    </source>
</evidence>
<evidence type="ECO:0000313" key="3">
    <source>
        <dbReference type="Proteomes" id="UP000674318"/>
    </source>
</evidence>
<dbReference type="Proteomes" id="UP000674318">
    <property type="component" value="Chromosome 24"/>
</dbReference>
<sequence length="551" mass="59325">MSSTHHFYTATGRPLPLPPKRPPSRHSSVMHLPTCRAKQARSTPLRVDSSGRFETPHGAEFSVISAALQRASQLGVCRGEAAHPSPGHSNLSGRLTSQRSCKERSSPLAVLPTVPQQPRVSTEAVLDDLNSRPYSQLSCQCPVEISYATPPRSIVAAAVPKLRSSAESSASMSRTKGSAAAMAVGEWGDNIAPAMSIEMSITRRSHVSTHPHSPPDPPSIADSGTCSAATNITALRYVKSNGLGTCHDDELRQAESPPTRLQTYQQQQRRSDDPVAAEATAHRQGLATSDTGTSKRGGGVSHDCAANEVISHSSGTRSTCNAHVGYEAPHNSSLQSNSSEALSRGQAVVRRRPTQQYTEFNMEDSRSSKLYVTPSPVPKHPTESSSQQKAMVALLPTPGYSTHPSLNAEDPLEMSTPIAVRVHLMSTSQLHHANSASVSAGTLEGTELLPTMPRLQGHCNGGNVNRPYRTLNRFIAYQPEAERHGLMEMMVNYAGYENALCDALRRTYQDNSTMLKAMCNRGPAVPLLKNDPPLGNTAYTPRRAHLRSACS</sequence>
<proteinExistence type="predicted"/>
<feature type="compositionally biased region" description="Low complexity" evidence="1">
    <location>
        <begin position="331"/>
        <end position="343"/>
    </location>
</feature>
<feature type="region of interest" description="Disordered" evidence="1">
    <location>
        <begin position="248"/>
        <end position="300"/>
    </location>
</feature>
<gene>
    <name evidence="2" type="ORF">JKF63_05668</name>
</gene>
<name>A0A836LHS4_9TRYP</name>
<organism evidence="2 3">
    <name type="scientific">Porcisia hertigi</name>
    <dbReference type="NCBI Taxonomy" id="2761500"/>
    <lineage>
        <taxon>Eukaryota</taxon>
        <taxon>Discoba</taxon>
        <taxon>Euglenozoa</taxon>
        <taxon>Kinetoplastea</taxon>
        <taxon>Metakinetoplastina</taxon>
        <taxon>Trypanosomatida</taxon>
        <taxon>Trypanosomatidae</taxon>
        <taxon>Leishmaniinae</taxon>
        <taxon>Porcisia</taxon>
    </lineage>
</organism>
<evidence type="ECO:0000313" key="2">
    <source>
        <dbReference type="EMBL" id="KAG5503528.1"/>
    </source>
</evidence>